<evidence type="ECO:0000313" key="2">
    <source>
        <dbReference type="Proteomes" id="UP000002316"/>
    </source>
</evidence>
<evidence type="ECO:0000313" key="1">
    <source>
        <dbReference type="EMBL" id="CBH17595.1"/>
    </source>
</evidence>
<protein>
    <submittedName>
        <fullName evidence="1">Uncharacterized protein</fullName>
    </submittedName>
</protein>
<dbReference type="RefSeq" id="XP_011779859.1">
    <property type="nucleotide sequence ID" value="XM_011781557.1"/>
</dbReference>
<gene>
    <name evidence="1" type="ORF">TbgDal_XI7130</name>
</gene>
<dbReference type="EMBL" id="FN554974">
    <property type="protein sequence ID" value="CBH17595.1"/>
    <property type="molecule type" value="Genomic_DNA"/>
</dbReference>
<dbReference type="KEGG" id="tbg:TbgDal_XI7130"/>
<organism evidence="1 2">
    <name type="scientific">Trypanosoma brucei gambiense (strain MHOM/CI/86/DAL972)</name>
    <dbReference type="NCBI Taxonomy" id="679716"/>
    <lineage>
        <taxon>Eukaryota</taxon>
        <taxon>Discoba</taxon>
        <taxon>Euglenozoa</taxon>
        <taxon>Kinetoplastea</taxon>
        <taxon>Metakinetoplastina</taxon>
        <taxon>Trypanosomatida</taxon>
        <taxon>Trypanosomatidae</taxon>
        <taxon>Trypanosoma</taxon>
    </lineage>
</organism>
<dbReference type="AlphaFoldDB" id="D0A7E4"/>
<name>D0A7E4_TRYB9</name>
<proteinExistence type="predicted"/>
<accession>D0A7E4</accession>
<dbReference type="GeneID" id="23867734"/>
<sequence>MVKPCICGRSYLFSVERPRFIVSDDGMACLTFLGAKYRAYCAELCHVRNIVLERLVSPKQRTTSNVKKILKFAKLPLWLPSVDLRVYNLITPTGRWCCVKMTSG</sequence>
<dbReference type="Proteomes" id="UP000002316">
    <property type="component" value="Chromosome 11"/>
</dbReference>
<reference evidence="2" key="1">
    <citation type="journal article" date="2010" name="PLoS Negl. Trop. Dis.">
        <title>The genome sequence of Trypanosoma brucei gambiense, causative agent of chronic human african trypanosomiasis.</title>
        <authorList>
            <person name="Jackson A.P."/>
            <person name="Sanders M."/>
            <person name="Berry A."/>
            <person name="McQuillan J."/>
            <person name="Aslett M.A."/>
            <person name="Quail M.A."/>
            <person name="Chukualim B."/>
            <person name="Capewell P."/>
            <person name="MacLeod A."/>
            <person name="Melville S.E."/>
            <person name="Gibson W."/>
            <person name="Barry J.D."/>
            <person name="Berriman M."/>
            <person name="Hertz-Fowler C."/>
        </authorList>
    </citation>
    <scope>NUCLEOTIDE SEQUENCE [LARGE SCALE GENOMIC DNA]</scope>
    <source>
        <strain evidence="2">MHOM/CI/86/DAL972</strain>
    </source>
</reference>